<dbReference type="Pfam" id="PF13977">
    <property type="entry name" value="TetR_C_6"/>
    <property type="match status" value="1"/>
</dbReference>
<dbReference type="InterPro" id="IPR039538">
    <property type="entry name" value="BetI_C"/>
</dbReference>
<dbReference type="PROSITE" id="PS50977">
    <property type="entry name" value="HTH_TETR_2"/>
    <property type="match status" value="1"/>
</dbReference>
<dbReference type="EMBL" id="PYYB01000001">
    <property type="protein sequence ID" value="PTL58882.1"/>
    <property type="molecule type" value="Genomic_DNA"/>
</dbReference>
<dbReference type="PANTHER" id="PTHR30055:SF234">
    <property type="entry name" value="HTH-TYPE TRANSCRIPTIONAL REGULATOR BETI"/>
    <property type="match status" value="1"/>
</dbReference>
<dbReference type="SUPFAM" id="SSF46689">
    <property type="entry name" value="Homeodomain-like"/>
    <property type="match status" value="1"/>
</dbReference>
<evidence type="ECO:0000256" key="3">
    <source>
        <dbReference type="ARBA" id="ARBA00023125"/>
    </source>
</evidence>
<evidence type="ECO:0000256" key="2">
    <source>
        <dbReference type="ARBA" id="ARBA00023015"/>
    </source>
</evidence>
<feature type="DNA-binding region" description="H-T-H motif" evidence="5">
    <location>
        <begin position="52"/>
        <end position="71"/>
    </location>
</feature>
<feature type="domain" description="HTH tetR-type" evidence="7">
    <location>
        <begin position="29"/>
        <end position="89"/>
    </location>
</feature>
<dbReference type="InterPro" id="IPR036271">
    <property type="entry name" value="Tet_transcr_reg_TetR-rel_C_sf"/>
</dbReference>
<dbReference type="SUPFAM" id="SSF48498">
    <property type="entry name" value="Tetracyclin repressor-like, C-terminal domain"/>
    <property type="match status" value="1"/>
</dbReference>
<dbReference type="AlphaFoldDB" id="A0A2T4UI11"/>
<evidence type="ECO:0000313" key="9">
    <source>
        <dbReference type="Proteomes" id="UP000240739"/>
    </source>
</evidence>
<dbReference type="Pfam" id="PF00440">
    <property type="entry name" value="TetR_N"/>
    <property type="match status" value="1"/>
</dbReference>
<dbReference type="PANTHER" id="PTHR30055">
    <property type="entry name" value="HTH-TYPE TRANSCRIPTIONAL REGULATOR RUTR"/>
    <property type="match status" value="1"/>
</dbReference>
<dbReference type="GO" id="GO:0003700">
    <property type="term" value="F:DNA-binding transcription factor activity"/>
    <property type="evidence" value="ECO:0007669"/>
    <property type="project" value="TreeGrafter"/>
</dbReference>
<dbReference type="PRINTS" id="PR00455">
    <property type="entry name" value="HTHTETR"/>
</dbReference>
<sequence>MDASVGGPGPWDRSRWPSITPVPAPRNPGRTRVQILDAALGVIADRGHAGTTMQRVADTAGVDKALLHYYFTSKAGLLAAAIVHLGDRLLADVEAAVAGLDDPAEVVEVGFGTMWDHVVGDPRLHAAWLSLYAAAITDPALAEPVRKVRARYREMVRARLSAMLAAGWRASLPDAAMVTLVLASIDGFTVALLEDGRTPALDEAIAATQEMVRALFGRA</sequence>
<dbReference type="Proteomes" id="UP000240739">
    <property type="component" value="Unassembled WGS sequence"/>
</dbReference>
<dbReference type="InterPro" id="IPR050109">
    <property type="entry name" value="HTH-type_TetR-like_transc_reg"/>
</dbReference>
<keyword evidence="1" id="KW-0678">Repressor</keyword>
<comment type="caution">
    <text evidence="8">The sequence shown here is derived from an EMBL/GenBank/DDBJ whole genome shotgun (WGS) entry which is preliminary data.</text>
</comment>
<evidence type="ECO:0000313" key="8">
    <source>
        <dbReference type="EMBL" id="PTL58882.1"/>
    </source>
</evidence>
<dbReference type="InterPro" id="IPR001647">
    <property type="entry name" value="HTH_TetR"/>
</dbReference>
<evidence type="ECO:0000256" key="4">
    <source>
        <dbReference type="ARBA" id="ARBA00023163"/>
    </source>
</evidence>
<name>A0A2T4UI11_9ACTN</name>
<dbReference type="InterPro" id="IPR009057">
    <property type="entry name" value="Homeodomain-like_sf"/>
</dbReference>
<dbReference type="Gene3D" id="1.10.357.10">
    <property type="entry name" value="Tetracycline Repressor, domain 2"/>
    <property type="match status" value="1"/>
</dbReference>
<evidence type="ECO:0000256" key="5">
    <source>
        <dbReference type="PROSITE-ProRule" id="PRU00335"/>
    </source>
</evidence>
<evidence type="ECO:0000256" key="1">
    <source>
        <dbReference type="ARBA" id="ARBA00022491"/>
    </source>
</evidence>
<gene>
    <name evidence="8" type="ORF">C7Y72_04050</name>
</gene>
<keyword evidence="4" id="KW-0804">Transcription</keyword>
<keyword evidence="9" id="KW-1185">Reference proteome</keyword>
<evidence type="ECO:0000256" key="6">
    <source>
        <dbReference type="SAM" id="MobiDB-lite"/>
    </source>
</evidence>
<dbReference type="GO" id="GO:0000976">
    <property type="term" value="F:transcription cis-regulatory region binding"/>
    <property type="evidence" value="ECO:0007669"/>
    <property type="project" value="TreeGrafter"/>
</dbReference>
<protein>
    <recommendedName>
        <fullName evidence="7">HTH tetR-type domain-containing protein</fullName>
    </recommendedName>
</protein>
<proteinExistence type="predicted"/>
<evidence type="ECO:0000259" key="7">
    <source>
        <dbReference type="PROSITE" id="PS50977"/>
    </source>
</evidence>
<keyword evidence="2" id="KW-0805">Transcription regulation</keyword>
<feature type="region of interest" description="Disordered" evidence="6">
    <location>
        <begin position="1"/>
        <end position="29"/>
    </location>
</feature>
<keyword evidence="3 5" id="KW-0238">DNA-binding</keyword>
<accession>A0A2T4UI11</accession>
<organism evidence="8 9">
    <name type="scientific">Paraconexibacter algicola</name>
    <dbReference type="NCBI Taxonomy" id="2133960"/>
    <lineage>
        <taxon>Bacteria</taxon>
        <taxon>Bacillati</taxon>
        <taxon>Actinomycetota</taxon>
        <taxon>Thermoleophilia</taxon>
        <taxon>Solirubrobacterales</taxon>
        <taxon>Paraconexibacteraceae</taxon>
        <taxon>Paraconexibacter</taxon>
    </lineage>
</organism>
<reference evidence="8 9" key="1">
    <citation type="submission" date="2018-03" db="EMBL/GenBank/DDBJ databases">
        <title>Aquarubrobacter algicola gen. nov., sp. nov., a novel actinobacterium isolated from shallow eutrophic lake during the end of cyanobacterial harmful algal blooms.</title>
        <authorList>
            <person name="Chun S.J."/>
        </authorList>
    </citation>
    <scope>NUCLEOTIDE SEQUENCE [LARGE SCALE GENOMIC DNA]</scope>
    <source>
        <strain evidence="8 9">Seoho-28</strain>
    </source>
</reference>